<reference evidence="2" key="1">
    <citation type="submission" date="2022-08" db="EMBL/GenBank/DDBJ databases">
        <authorList>
            <person name="Gutierrez-Valencia J."/>
        </authorList>
    </citation>
    <scope>NUCLEOTIDE SEQUENCE</scope>
</reference>
<feature type="compositionally biased region" description="Basic and acidic residues" evidence="1">
    <location>
        <begin position="73"/>
        <end position="82"/>
    </location>
</feature>
<name>A0AAV0P7V6_9ROSI</name>
<feature type="region of interest" description="Disordered" evidence="1">
    <location>
        <begin position="73"/>
        <end position="124"/>
    </location>
</feature>
<dbReference type="EMBL" id="CAMGYJ010000008">
    <property type="protein sequence ID" value="CAI0467263.1"/>
    <property type="molecule type" value="Genomic_DNA"/>
</dbReference>
<comment type="caution">
    <text evidence="2">The sequence shown here is derived from an EMBL/GenBank/DDBJ whole genome shotgun (WGS) entry which is preliminary data.</text>
</comment>
<gene>
    <name evidence="2" type="ORF">LITE_LOCUS37364</name>
</gene>
<sequence length="155" mass="17635">MPCSCGSTELRSPRHGLREHGRSGRPPGGGLPLEVRQLRRLQLRLRRLPGHALRPGLPPVLPRLLHHGNDRLRLRHSPDRTPKLQAHRPQAAPKSGLHRHRRGQEGSQRRLCHRPPELPHLRRPGLFPRQAHQQGILGQAMEGVLHNNCYEFSFG</sequence>
<feature type="region of interest" description="Disordered" evidence="1">
    <location>
        <begin position="1"/>
        <end position="33"/>
    </location>
</feature>
<feature type="compositionally biased region" description="Basic and acidic residues" evidence="1">
    <location>
        <begin position="103"/>
        <end position="120"/>
    </location>
</feature>
<accession>A0AAV0P7V6</accession>
<keyword evidence="3" id="KW-1185">Reference proteome</keyword>
<evidence type="ECO:0000256" key="1">
    <source>
        <dbReference type="SAM" id="MobiDB-lite"/>
    </source>
</evidence>
<evidence type="ECO:0000313" key="3">
    <source>
        <dbReference type="Proteomes" id="UP001154282"/>
    </source>
</evidence>
<dbReference type="AlphaFoldDB" id="A0AAV0P7V6"/>
<organism evidence="2 3">
    <name type="scientific">Linum tenue</name>
    <dbReference type="NCBI Taxonomy" id="586396"/>
    <lineage>
        <taxon>Eukaryota</taxon>
        <taxon>Viridiplantae</taxon>
        <taxon>Streptophyta</taxon>
        <taxon>Embryophyta</taxon>
        <taxon>Tracheophyta</taxon>
        <taxon>Spermatophyta</taxon>
        <taxon>Magnoliopsida</taxon>
        <taxon>eudicotyledons</taxon>
        <taxon>Gunneridae</taxon>
        <taxon>Pentapetalae</taxon>
        <taxon>rosids</taxon>
        <taxon>fabids</taxon>
        <taxon>Malpighiales</taxon>
        <taxon>Linaceae</taxon>
        <taxon>Linum</taxon>
    </lineage>
</organism>
<feature type="compositionally biased region" description="Polar residues" evidence="1">
    <location>
        <begin position="1"/>
        <end position="10"/>
    </location>
</feature>
<protein>
    <submittedName>
        <fullName evidence="2">Uncharacterized protein</fullName>
    </submittedName>
</protein>
<dbReference type="Proteomes" id="UP001154282">
    <property type="component" value="Unassembled WGS sequence"/>
</dbReference>
<proteinExistence type="predicted"/>
<evidence type="ECO:0000313" key="2">
    <source>
        <dbReference type="EMBL" id="CAI0467263.1"/>
    </source>
</evidence>